<feature type="transmembrane region" description="Helical" evidence="2">
    <location>
        <begin position="379"/>
        <end position="402"/>
    </location>
</feature>
<evidence type="ECO:0008006" key="5">
    <source>
        <dbReference type="Google" id="ProtNLM"/>
    </source>
</evidence>
<keyword evidence="2" id="KW-0812">Transmembrane</keyword>
<dbReference type="Proteomes" id="UP000007953">
    <property type="component" value="Chromosome"/>
</dbReference>
<feature type="compositionally biased region" description="Basic residues" evidence="1">
    <location>
        <begin position="298"/>
        <end position="311"/>
    </location>
</feature>
<dbReference type="HOGENOM" id="CLU_605295_0_0_4"/>
<evidence type="ECO:0000313" key="4">
    <source>
        <dbReference type="Proteomes" id="UP000007953"/>
    </source>
</evidence>
<feature type="region of interest" description="Disordered" evidence="1">
    <location>
        <begin position="280"/>
        <end position="330"/>
    </location>
</feature>
<feature type="compositionally biased region" description="Gly residues" evidence="1">
    <location>
        <begin position="280"/>
        <end position="291"/>
    </location>
</feature>
<proteinExistence type="predicted"/>
<dbReference type="AlphaFoldDB" id="F6FYC9"/>
<evidence type="ECO:0000256" key="1">
    <source>
        <dbReference type="SAM" id="MobiDB-lite"/>
    </source>
</evidence>
<feature type="region of interest" description="Disordered" evidence="1">
    <location>
        <begin position="406"/>
        <end position="452"/>
    </location>
</feature>
<name>F6FYC9_RALS8</name>
<reference evidence="3 4" key="1">
    <citation type="journal article" date="2011" name="J. Bacteriol.">
        <title>Complete genome sequence of the plant pathogen Ralstonia solanacearum strain Po82.</title>
        <authorList>
            <person name="Xu J."/>
            <person name="Zheng H.J."/>
            <person name="Liu L."/>
            <person name="Pan Z.C."/>
            <person name="Prior P."/>
            <person name="Tang B."/>
            <person name="Xu J.S."/>
            <person name="Zhang H."/>
            <person name="Tian Q."/>
            <person name="Zhang L.Q."/>
            <person name="Feng J."/>
        </authorList>
    </citation>
    <scope>NUCLEOTIDE SEQUENCE [LARGE SCALE GENOMIC DNA]</scope>
    <source>
        <strain evidence="3 4">Po82</strain>
    </source>
</reference>
<organism evidence="3 4">
    <name type="scientific">Ralstonia solanacearum (strain Po82)</name>
    <dbReference type="NCBI Taxonomy" id="1031711"/>
    <lineage>
        <taxon>Bacteria</taxon>
        <taxon>Pseudomonadati</taxon>
        <taxon>Pseudomonadota</taxon>
        <taxon>Betaproteobacteria</taxon>
        <taxon>Burkholderiales</taxon>
        <taxon>Burkholderiaceae</taxon>
        <taxon>Ralstonia</taxon>
        <taxon>Ralstonia solanacearum species complex</taxon>
    </lineage>
</organism>
<sequence>MAEVIVGAHGTADGRADVLREDQLLDRLGRQGLGGRQEHRCAERNVGRVHRDRAFGRERHAQLADRTVVAARVFVEEHVARVDVEHFVDAARVGARPCLDALHGGLHRGDFPLVEQPARERAERLVVGAAHAQAHDAALFQLDLAGALDLQESGFDGIVHPDDFIACQRRAADQLGARRQGLAAPGGGHAIQRGLVHVVPRTRTAQQRLVVAGDQAAVGAVVLDHAVGREVVFEEGAHGDRVAAIDHQAGGANARPVGAALHRQAVRLQRGPGRGEIVGGPAGHVGPGGGLQAAAQRGARRRRRFDARRRAAGTGRQQGGGQRGGQAAPSGPAGGVVYVGCCYCHACSTPCDRPVRLATMPAPRFPPSIMSQFFEDHPMMLFGLEAGVALFLLIFIVIWTMSGAKKHPRPLRAPPDHPSRQGEGANDTPHAAPPGSTGTAPEHSQPPKPDAP</sequence>
<gene>
    <name evidence="3" type="ordered locus">RSPO_c00632</name>
</gene>
<accession>F6FYC9</accession>
<protein>
    <recommendedName>
        <fullName evidence="5">Transmembrane protein</fullName>
    </recommendedName>
</protein>
<dbReference type="PATRIC" id="fig|1031711.3.peg.613"/>
<keyword evidence="2" id="KW-0472">Membrane</keyword>
<keyword evidence="2" id="KW-1133">Transmembrane helix</keyword>
<evidence type="ECO:0000313" key="3">
    <source>
        <dbReference type="EMBL" id="AEG67934.1"/>
    </source>
</evidence>
<dbReference type="KEGG" id="rsn:RSPO_c00632"/>
<dbReference type="eggNOG" id="ENOG50343DN">
    <property type="taxonomic scope" value="Bacteria"/>
</dbReference>
<evidence type="ECO:0000256" key="2">
    <source>
        <dbReference type="SAM" id="Phobius"/>
    </source>
</evidence>
<dbReference type="EMBL" id="CP002819">
    <property type="protein sequence ID" value="AEG67934.1"/>
    <property type="molecule type" value="Genomic_DNA"/>
</dbReference>